<evidence type="ECO:0000256" key="1">
    <source>
        <dbReference type="SAM" id="Phobius"/>
    </source>
</evidence>
<sequence>MKKLNLWWFLVLIGIGAGAVLYVDDRREAQHKQEYVTHVARAISYVGMAELEAQQILDRWEESTPFEVLNSMLSISSSLHAAEVESDSLGGYLRYHDDLNWGGSSTFISYLFKFYKDVVDRRFRESWQYGHLSNLNGDEAVYWGSIRQDLTVLQRDLHHLASVDSKVFEENDRSKLYQFWIDWTSTLQFREPHERYQQMYSMTP</sequence>
<dbReference type="RefSeq" id="WP_094234881.1">
    <property type="nucleotide sequence ID" value="NZ_CP022657.1"/>
</dbReference>
<reference evidence="2 3" key="1">
    <citation type="journal article" date="2015" name="Int. J. Syst. Evol. Microbiol.">
        <title>Tumebacillus algifaecis sp. nov., isolated from decomposing algal scum.</title>
        <authorList>
            <person name="Wu Y.F."/>
            <person name="Zhang B."/>
            <person name="Xing P."/>
            <person name="Wu Q.L."/>
            <person name="Liu S.J."/>
        </authorList>
    </citation>
    <scope>NUCLEOTIDE SEQUENCE [LARGE SCALE GENOMIC DNA]</scope>
    <source>
        <strain evidence="2 3">THMBR28</strain>
    </source>
</reference>
<dbReference type="Proteomes" id="UP000214688">
    <property type="component" value="Chromosome"/>
</dbReference>
<dbReference type="EMBL" id="CP022657">
    <property type="protein sequence ID" value="ASS73621.1"/>
    <property type="molecule type" value="Genomic_DNA"/>
</dbReference>
<gene>
    <name evidence="2" type="ORF">CIG75_00595</name>
</gene>
<dbReference type="AlphaFoldDB" id="A0A223CWF1"/>
<protein>
    <submittedName>
        <fullName evidence="2">Uncharacterized protein</fullName>
    </submittedName>
</protein>
<keyword evidence="1" id="KW-1133">Transmembrane helix</keyword>
<dbReference type="OrthoDB" id="3201900at2"/>
<keyword evidence="3" id="KW-1185">Reference proteome</keyword>
<proteinExistence type="predicted"/>
<keyword evidence="1" id="KW-0812">Transmembrane</keyword>
<accession>A0A223CWF1</accession>
<name>A0A223CWF1_9BACL</name>
<evidence type="ECO:0000313" key="2">
    <source>
        <dbReference type="EMBL" id="ASS73621.1"/>
    </source>
</evidence>
<evidence type="ECO:0000313" key="3">
    <source>
        <dbReference type="Proteomes" id="UP000214688"/>
    </source>
</evidence>
<dbReference type="KEGG" id="tab:CIG75_00595"/>
<feature type="transmembrane region" description="Helical" evidence="1">
    <location>
        <begin position="6"/>
        <end position="23"/>
    </location>
</feature>
<organism evidence="2 3">
    <name type="scientific">Tumebacillus algifaecis</name>
    <dbReference type="NCBI Taxonomy" id="1214604"/>
    <lineage>
        <taxon>Bacteria</taxon>
        <taxon>Bacillati</taxon>
        <taxon>Bacillota</taxon>
        <taxon>Bacilli</taxon>
        <taxon>Bacillales</taxon>
        <taxon>Alicyclobacillaceae</taxon>
        <taxon>Tumebacillus</taxon>
    </lineage>
</organism>
<keyword evidence="1" id="KW-0472">Membrane</keyword>